<accession>A0A8J4XZ91</accession>
<name>A0A8J4XZ91_CHIOP</name>
<protein>
    <submittedName>
        <fullName evidence="1">Uncharacterized protein</fullName>
    </submittedName>
</protein>
<comment type="caution">
    <text evidence="1">The sequence shown here is derived from an EMBL/GenBank/DDBJ whole genome shotgun (WGS) entry which is preliminary data.</text>
</comment>
<reference evidence="1" key="1">
    <citation type="submission" date="2020-07" db="EMBL/GenBank/DDBJ databases">
        <title>The High-quality genome of the commercially important snow crab, Chionoecetes opilio.</title>
        <authorList>
            <person name="Jeong J.-H."/>
            <person name="Ryu S."/>
        </authorList>
    </citation>
    <scope>NUCLEOTIDE SEQUENCE</scope>
    <source>
        <strain evidence="1">MADBK_172401_WGS</strain>
        <tissue evidence="1">Digestive gland</tissue>
    </source>
</reference>
<sequence length="119" mass="12972">MFHILETLLTKVRWCWLARERGTSTAPPLVSTVLMLRVATLGGCRNPAMCGTPCTCALWKTYSPRRSCGVPACQGDSPARFRLGDLQHPPIAGLDAGYSPVLLLCEAAHDIQERAAYSK</sequence>
<organism evidence="1 2">
    <name type="scientific">Chionoecetes opilio</name>
    <name type="common">Atlantic snow crab</name>
    <name type="synonym">Cancer opilio</name>
    <dbReference type="NCBI Taxonomy" id="41210"/>
    <lineage>
        <taxon>Eukaryota</taxon>
        <taxon>Metazoa</taxon>
        <taxon>Ecdysozoa</taxon>
        <taxon>Arthropoda</taxon>
        <taxon>Crustacea</taxon>
        <taxon>Multicrustacea</taxon>
        <taxon>Malacostraca</taxon>
        <taxon>Eumalacostraca</taxon>
        <taxon>Eucarida</taxon>
        <taxon>Decapoda</taxon>
        <taxon>Pleocyemata</taxon>
        <taxon>Brachyura</taxon>
        <taxon>Eubrachyura</taxon>
        <taxon>Majoidea</taxon>
        <taxon>Majidae</taxon>
        <taxon>Chionoecetes</taxon>
    </lineage>
</organism>
<evidence type="ECO:0000313" key="2">
    <source>
        <dbReference type="Proteomes" id="UP000770661"/>
    </source>
</evidence>
<evidence type="ECO:0000313" key="1">
    <source>
        <dbReference type="EMBL" id="KAG0717998.1"/>
    </source>
</evidence>
<dbReference type="AlphaFoldDB" id="A0A8J4XZ91"/>
<proteinExistence type="predicted"/>
<keyword evidence="2" id="KW-1185">Reference proteome</keyword>
<dbReference type="Proteomes" id="UP000770661">
    <property type="component" value="Unassembled WGS sequence"/>
</dbReference>
<dbReference type="EMBL" id="JACEEZ010016805">
    <property type="protein sequence ID" value="KAG0717998.1"/>
    <property type="molecule type" value="Genomic_DNA"/>
</dbReference>
<gene>
    <name evidence="1" type="ORF">GWK47_053337</name>
</gene>